<dbReference type="Gene3D" id="3.40.50.1820">
    <property type="entry name" value="alpha/beta hydrolase"/>
    <property type="match status" value="1"/>
</dbReference>
<reference evidence="1 2" key="1">
    <citation type="submission" date="2020-01" db="EMBL/GenBank/DDBJ databases">
        <title>A novel Bacillus sp. from Pasinler.</title>
        <authorList>
            <person name="Adiguzel A."/>
            <person name="Ay H."/>
            <person name="Baltaci M.O."/>
        </authorList>
    </citation>
    <scope>NUCLEOTIDE SEQUENCE [LARGE SCALE GENOMIC DNA]</scope>
    <source>
        <strain evidence="1 2">P1</strain>
    </source>
</reference>
<dbReference type="Pfam" id="PF00756">
    <property type="entry name" value="Esterase"/>
    <property type="match status" value="1"/>
</dbReference>
<organism evidence="1 2">
    <name type="scientific">Pallidibacillus pasinlerensis</name>
    <dbReference type="NCBI Taxonomy" id="2703818"/>
    <lineage>
        <taxon>Bacteria</taxon>
        <taxon>Bacillati</taxon>
        <taxon>Bacillota</taxon>
        <taxon>Bacilli</taxon>
        <taxon>Bacillales</taxon>
        <taxon>Bacillaceae</taxon>
        <taxon>Pallidibacillus</taxon>
    </lineage>
</organism>
<dbReference type="Proteomes" id="UP000743899">
    <property type="component" value="Unassembled WGS sequence"/>
</dbReference>
<sequence length="239" mass="28074">MNKGKVDEFIIYSEHLQEQLNILVYLPPEYTPFNEYPICIAQDGKDYFQLGRIARTLDELNNNFQIEPFIFFGIPYQSVPDRRRKYHPDGEKHQQYIQFLVNEFLPYVEENFPLQKTATARALAGDSLAATASLMAAINRPDIFGKVILHSPLVDEQVLNHVDHFSNWELLNIYHVIGKQETEVKMTDGKIADFLTANRKLSERLKESKAKYFYEEIEGNHTWKYWQKDLRRAFVMSFS</sequence>
<evidence type="ECO:0000313" key="1">
    <source>
        <dbReference type="EMBL" id="NCU18379.1"/>
    </source>
</evidence>
<dbReference type="PANTHER" id="PTHR48098:SF3">
    <property type="entry name" value="IRON(III) ENTEROBACTIN ESTERASE"/>
    <property type="match status" value="1"/>
</dbReference>
<accession>A0ABX0A4L7</accession>
<dbReference type="RefSeq" id="WP_161921211.1">
    <property type="nucleotide sequence ID" value="NZ_JAACYS010000058.1"/>
</dbReference>
<proteinExistence type="predicted"/>
<dbReference type="InterPro" id="IPR050583">
    <property type="entry name" value="Mycobacterial_A85_antigen"/>
</dbReference>
<dbReference type="InterPro" id="IPR029058">
    <property type="entry name" value="AB_hydrolase_fold"/>
</dbReference>
<dbReference type="SUPFAM" id="SSF53474">
    <property type="entry name" value="alpha/beta-Hydrolases"/>
    <property type="match status" value="1"/>
</dbReference>
<keyword evidence="2" id="KW-1185">Reference proteome</keyword>
<evidence type="ECO:0000313" key="2">
    <source>
        <dbReference type="Proteomes" id="UP000743899"/>
    </source>
</evidence>
<gene>
    <name evidence="1" type="ORF">GW534_11700</name>
</gene>
<protein>
    <submittedName>
        <fullName evidence="1">Esterase family protein</fullName>
    </submittedName>
</protein>
<dbReference type="InterPro" id="IPR000801">
    <property type="entry name" value="Esterase-like"/>
</dbReference>
<dbReference type="PANTHER" id="PTHR48098">
    <property type="entry name" value="ENTEROCHELIN ESTERASE-RELATED"/>
    <property type="match status" value="1"/>
</dbReference>
<name>A0ABX0A4L7_9BACI</name>
<comment type="caution">
    <text evidence="1">The sequence shown here is derived from an EMBL/GenBank/DDBJ whole genome shotgun (WGS) entry which is preliminary data.</text>
</comment>
<dbReference type="EMBL" id="JAACYS010000058">
    <property type="protein sequence ID" value="NCU18379.1"/>
    <property type="molecule type" value="Genomic_DNA"/>
</dbReference>